<dbReference type="RefSeq" id="WP_137091197.1">
    <property type="nucleotide sequence ID" value="NZ_CP028923.1"/>
</dbReference>
<keyword evidence="3" id="KW-1185">Reference proteome</keyword>
<proteinExistence type="predicted"/>
<accession>A0A4D7JL31</accession>
<protein>
    <submittedName>
        <fullName evidence="2">NADPH-dependent FMN reductase</fullName>
    </submittedName>
</protein>
<feature type="domain" description="NADPH-dependent FMN reductase-like" evidence="1">
    <location>
        <begin position="3"/>
        <end position="141"/>
    </location>
</feature>
<dbReference type="AlphaFoldDB" id="A0A4D7JL31"/>
<reference evidence="2 3" key="1">
    <citation type="submission" date="2018-04" db="EMBL/GenBank/DDBJ databases">
        <title>Complete genome uncultured novel isolate.</title>
        <authorList>
            <person name="Merlino G."/>
        </authorList>
    </citation>
    <scope>NUCLEOTIDE SEQUENCE [LARGE SCALE GENOMIC DNA]</scope>
    <source>
        <strain evidence="3">R1DC9</strain>
    </source>
</reference>
<sequence length="182" mass="20066">MKKIITLGASSSKKSINKTLAIHAASKLVDAEITVINLNEYVFPLYSVDSEEEYGIPEGAHKFNELINTADGLVISLAEHNGTYTAVFKNLIDWLSRIDIKVWKGKPMLLMATSPGGRGGESVLNAAKSYFPFMDGNIVADFSLPSFYDNFSNYGITNIELASRLDEQIALFEKSFKMVKTA</sequence>
<dbReference type="InterPro" id="IPR005025">
    <property type="entry name" value="FMN_Rdtase-like_dom"/>
</dbReference>
<evidence type="ECO:0000259" key="1">
    <source>
        <dbReference type="Pfam" id="PF03358"/>
    </source>
</evidence>
<dbReference type="InterPro" id="IPR029039">
    <property type="entry name" value="Flavoprotein-like_sf"/>
</dbReference>
<gene>
    <name evidence="2" type="ORF">DCC35_13030</name>
</gene>
<dbReference type="KEGG" id="fpf:DCC35_13030"/>
<dbReference type="GO" id="GO:0005829">
    <property type="term" value="C:cytosol"/>
    <property type="evidence" value="ECO:0007669"/>
    <property type="project" value="TreeGrafter"/>
</dbReference>
<dbReference type="Pfam" id="PF03358">
    <property type="entry name" value="FMN_red"/>
    <property type="match status" value="1"/>
</dbReference>
<dbReference type="GO" id="GO:0016491">
    <property type="term" value="F:oxidoreductase activity"/>
    <property type="evidence" value="ECO:0007669"/>
    <property type="project" value="InterPro"/>
</dbReference>
<dbReference type="PANTHER" id="PTHR30543">
    <property type="entry name" value="CHROMATE REDUCTASE"/>
    <property type="match status" value="1"/>
</dbReference>
<dbReference type="GO" id="GO:0010181">
    <property type="term" value="F:FMN binding"/>
    <property type="evidence" value="ECO:0007669"/>
    <property type="project" value="TreeGrafter"/>
</dbReference>
<dbReference type="PANTHER" id="PTHR30543:SF21">
    <property type="entry name" value="NAD(P)H-DEPENDENT FMN REDUCTASE LOT6"/>
    <property type="match status" value="1"/>
</dbReference>
<dbReference type="Gene3D" id="3.40.50.360">
    <property type="match status" value="1"/>
</dbReference>
<dbReference type="SUPFAM" id="SSF52218">
    <property type="entry name" value="Flavoproteins"/>
    <property type="match status" value="1"/>
</dbReference>
<dbReference type="OrthoDB" id="9812295at2"/>
<evidence type="ECO:0000313" key="3">
    <source>
        <dbReference type="Proteomes" id="UP000298616"/>
    </source>
</evidence>
<dbReference type="Proteomes" id="UP000298616">
    <property type="component" value="Chromosome"/>
</dbReference>
<dbReference type="EMBL" id="CP028923">
    <property type="protein sequence ID" value="QCK15603.1"/>
    <property type="molecule type" value="Genomic_DNA"/>
</dbReference>
<dbReference type="InterPro" id="IPR050712">
    <property type="entry name" value="NAD(P)H-dep_reductase"/>
</dbReference>
<organism evidence="2 3">
    <name type="scientific">Mangrovivirga cuniculi</name>
    <dbReference type="NCBI Taxonomy" id="2715131"/>
    <lineage>
        <taxon>Bacteria</taxon>
        <taxon>Pseudomonadati</taxon>
        <taxon>Bacteroidota</taxon>
        <taxon>Cytophagia</taxon>
        <taxon>Cytophagales</taxon>
        <taxon>Mangrovivirgaceae</taxon>
        <taxon>Mangrovivirga</taxon>
    </lineage>
</organism>
<evidence type="ECO:0000313" key="2">
    <source>
        <dbReference type="EMBL" id="QCK15603.1"/>
    </source>
</evidence>
<name>A0A4D7JL31_9BACT</name>